<proteinExistence type="predicted"/>
<name>A0A8J4Y0D8_CHIOP</name>
<protein>
    <submittedName>
        <fullName evidence="1">Uncharacterized protein</fullName>
    </submittedName>
</protein>
<dbReference type="EMBL" id="JACEEZ010015732">
    <property type="protein sequence ID" value="KAG0718630.1"/>
    <property type="molecule type" value="Genomic_DNA"/>
</dbReference>
<dbReference type="AlphaFoldDB" id="A0A8J4Y0D8"/>
<sequence length="158" mass="18172">MLEHSMSGLHTTVHLNPFSMQEQSAHGRNRPSNVLRMRFKTTSGLGRDPPSIGFDANRHSIEFPAMFLLWCWDVWQVFKGCVRRSRLKLCPLRVCCIKSLHKADNCPDSDLAFLHRTCDKRSEKLAPTIFVFLALQLTREGLTAIEDVCLYIPRRSRS</sequence>
<comment type="caution">
    <text evidence="1">The sequence shown here is derived from an EMBL/GenBank/DDBJ whole genome shotgun (WGS) entry which is preliminary data.</text>
</comment>
<evidence type="ECO:0000313" key="1">
    <source>
        <dbReference type="EMBL" id="KAG0718630.1"/>
    </source>
</evidence>
<organism evidence="1 2">
    <name type="scientific">Chionoecetes opilio</name>
    <name type="common">Atlantic snow crab</name>
    <name type="synonym">Cancer opilio</name>
    <dbReference type="NCBI Taxonomy" id="41210"/>
    <lineage>
        <taxon>Eukaryota</taxon>
        <taxon>Metazoa</taxon>
        <taxon>Ecdysozoa</taxon>
        <taxon>Arthropoda</taxon>
        <taxon>Crustacea</taxon>
        <taxon>Multicrustacea</taxon>
        <taxon>Malacostraca</taxon>
        <taxon>Eumalacostraca</taxon>
        <taxon>Eucarida</taxon>
        <taxon>Decapoda</taxon>
        <taxon>Pleocyemata</taxon>
        <taxon>Brachyura</taxon>
        <taxon>Eubrachyura</taxon>
        <taxon>Majoidea</taxon>
        <taxon>Majidae</taxon>
        <taxon>Chionoecetes</taxon>
    </lineage>
</organism>
<dbReference type="Proteomes" id="UP000770661">
    <property type="component" value="Unassembled WGS sequence"/>
</dbReference>
<accession>A0A8J4Y0D8</accession>
<gene>
    <name evidence="1" type="ORF">GWK47_052067</name>
</gene>
<keyword evidence="2" id="KW-1185">Reference proteome</keyword>
<reference evidence="1" key="1">
    <citation type="submission" date="2020-07" db="EMBL/GenBank/DDBJ databases">
        <title>The High-quality genome of the commercially important snow crab, Chionoecetes opilio.</title>
        <authorList>
            <person name="Jeong J.-H."/>
            <person name="Ryu S."/>
        </authorList>
    </citation>
    <scope>NUCLEOTIDE SEQUENCE</scope>
    <source>
        <strain evidence="1">MADBK_172401_WGS</strain>
        <tissue evidence="1">Digestive gland</tissue>
    </source>
</reference>
<evidence type="ECO:0000313" key="2">
    <source>
        <dbReference type="Proteomes" id="UP000770661"/>
    </source>
</evidence>